<dbReference type="PROSITE" id="PS51352">
    <property type="entry name" value="THIOREDOXIN_2"/>
    <property type="match status" value="1"/>
</dbReference>
<feature type="domain" description="Thioredoxin" evidence="7">
    <location>
        <begin position="1"/>
        <end position="105"/>
    </location>
</feature>
<evidence type="ECO:0000256" key="6">
    <source>
        <dbReference type="ARBA" id="ARBA00023284"/>
    </source>
</evidence>
<proteinExistence type="inferred from homology"/>
<dbReference type="PANTHER" id="PTHR45663">
    <property type="entry name" value="GEO12009P1"/>
    <property type="match status" value="1"/>
</dbReference>
<dbReference type="SUPFAM" id="SSF52833">
    <property type="entry name" value="Thioredoxin-like"/>
    <property type="match status" value="1"/>
</dbReference>
<name>A0A8D4UUM3_9FIRM</name>
<dbReference type="RefSeq" id="WP_022381830.1">
    <property type="nucleotide sequence ID" value="NZ_AP019697.1"/>
</dbReference>
<dbReference type="GeneID" id="92716450"/>
<dbReference type="InterPro" id="IPR013766">
    <property type="entry name" value="Thioredoxin_domain"/>
</dbReference>
<accession>A0A8D4UUM3</accession>
<protein>
    <recommendedName>
        <fullName evidence="2">Thioredoxin</fullName>
    </recommendedName>
</protein>
<dbReference type="Pfam" id="PF00085">
    <property type="entry name" value="Thioredoxin"/>
    <property type="match status" value="1"/>
</dbReference>
<evidence type="ECO:0000256" key="5">
    <source>
        <dbReference type="ARBA" id="ARBA00023157"/>
    </source>
</evidence>
<sequence length="105" mass="12012">MIQPITGTENIDQVIAKGDVILGFSAPWCGYCRRLRPMVEKLSEEISQPIYGLNCDVDEEITKRYEVETIPTLIYFHDGQPKDRIIGYGTVGYPQLKEFIEKNSK</sequence>
<dbReference type="PANTHER" id="PTHR45663:SF11">
    <property type="entry name" value="GEO12009P1"/>
    <property type="match status" value="1"/>
</dbReference>
<dbReference type="KEGG" id="dho:Dia5BBH33_12250"/>
<dbReference type="InterPro" id="IPR036249">
    <property type="entry name" value="Thioredoxin-like_sf"/>
</dbReference>
<dbReference type="EMBL" id="AP019697">
    <property type="protein sequence ID" value="BBK25290.1"/>
    <property type="molecule type" value="Genomic_DNA"/>
</dbReference>
<evidence type="ECO:0000256" key="4">
    <source>
        <dbReference type="ARBA" id="ARBA00022982"/>
    </source>
</evidence>
<keyword evidence="5" id="KW-1015">Disulfide bond</keyword>
<keyword evidence="9" id="KW-1185">Reference proteome</keyword>
<dbReference type="PROSITE" id="PS00194">
    <property type="entry name" value="THIOREDOXIN_1"/>
    <property type="match status" value="1"/>
</dbReference>
<dbReference type="Gene3D" id="3.40.30.10">
    <property type="entry name" value="Glutaredoxin"/>
    <property type="match status" value="1"/>
</dbReference>
<dbReference type="OrthoDB" id="9790390at2"/>
<gene>
    <name evidence="8" type="ORF">Dia5BBH33_12250</name>
</gene>
<evidence type="ECO:0000313" key="9">
    <source>
        <dbReference type="Proteomes" id="UP000320585"/>
    </source>
</evidence>
<evidence type="ECO:0000259" key="7">
    <source>
        <dbReference type="PROSITE" id="PS51352"/>
    </source>
</evidence>
<organism evidence="8 9">
    <name type="scientific">Dialister hominis</name>
    <dbReference type="NCBI Taxonomy" id="2582419"/>
    <lineage>
        <taxon>Bacteria</taxon>
        <taxon>Bacillati</taxon>
        <taxon>Bacillota</taxon>
        <taxon>Negativicutes</taxon>
        <taxon>Veillonellales</taxon>
        <taxon>Veillonellaceae</taxon>
        <taxon>Dialister</taxon>
    </lineage>
</organism>
<keyword evidence="4" id="KW-0249">Electron transport</keyword>
<keyword evidence="3" id="KW-0813">Transport</keyword>
<dbReference type="GO" id="GO:0015035">
    <property type="term" value="F:protein-disulfide reductase activity"/>
    <property type="evidence" value="ECO:0007669"/>
    <property type="project" value="TreeGrafter"/>
</dbReference>
<dbReference type="AlphaFoldDB" id="A0A8D4UUM3"/>
<reference evidence="9" key="1">
    <citation type="submission" date="2019-05" db="EMBL/GenBank/DDBJ databases">
        <title>Complete genome sequencing of Dialister sp. strain 5BBH33.</title>
        <authorList>
            <person name="Sakamoto M."/>
            <person name="Murakami T."/>
            <person name="Mori H."/>
        </authorList>
    </citation>
    <scope>NUCLEOTIDE SEQUENCE [LARGE SCALE GENOMIC DNA]</scope>
    <source>
        <strain evidence="9">5BBH33</strain>
    </source>
</reference>
<evidence type="ECO:0000313" key="8">
    <source>
        <dbReference type="EMBL" id="BBK25290.1"/>
    </source>
</evidence>
<dbReference type="Proteomes" id="UP000320585">
    <property type="component" value="Chromosome"/>
</dbReference>
<dbReference type="InterPro" id="IPR017937">
    <property type="entry name" value="Thioredoxin_CS"/>
</dbReference>
<evidence type="ECO:0000256" key="3">
    <source>
        <dbReference type="ARBA" id="ARBA00022448"/>
    </source>
</evidence>
<evidence type="ECO:0000256" key="2">
    <source>
        <dbReference type="ARBA" id="ARBA00020570"/>
    </source>
</evidence>
<dbReference type="PRINTS" id="PR00421">
    <property type="entry name" value="THIOREDOXIN"/>
</dbReference>
<dbReference type="GO" id="GO:0005737">
    <property type="term" value="C:cytoplasm"/>
    <property type="evidence" value="ECO:0007669"/>
    <property type="project" value="TreeGrafter"/>
</dbReference>
<comment type="similarity">
    <text evidence="1">Belongs to the thioredoxin family.</text>
</comment>
<dbReference type="CDD" id="cd02947">
    <property type="entry name" value="TRX_family"/>
    <property type="match status" value="1"/>
</dbReference>
<keyword evidence="6" id="KW-0676">Redox-active center</keyword>
<evidence type="ECO:0000256" key="1">
    <source>
        <dbReference type="ARBA" id="ARBA00008987"/>
    </source>
</evidence>